<dbReference type="GO" id="GO:0030246">
    <property type="term" value="F:carbohydrate binding"/>
    <property type="evidence" value="ECO:0007669"/>
    <property type="project" value="InterPro"/>
</dbReference>
<dbReference type="InterPro" id="IPR004302">
    <property type="entry name" value="Cellulose/chitin-bd_N"/>
</dbReference>
<feature type="domain" description="Chitin-binding type-3" evidence="5">
    <location>
        <begin position="232"/>
        <end position="279"/>
    </location>
</feature>
<keyword evidence="7" id="KW-1185">Reference proteome</keyword>
<dbReference type="CDD" id="cd12214">
    <property type="entry name" value="ChiA1_BD"/>
    <property type="match status" value="1"/>
</dbReference>
<evidence type="ECO:0000256" key="2">
    <source>
        <dbReference type="ARBA" id="ARBA00022801"/>
    </source>
</evidence>
<accession>A0A919TMI5</accession>
<dbReference type="Gene3D" id="2.70.50.50">
    <property type="entry name" value="chitin-binding protein cbp21"/>
    <property type="match status" value="1"/>
</dbReference>
<dbReference type="CDD" id="cd21177">
    <property type="entry name" value="LPMO_AA10"/>
    <property type="match status" value="1"/>
</dbReference>
<evidence type="ECO:0000256" key="3">
    <source>
        <dbReference type="SAM" id="MobiDB-lite"/>
    </source>
</evidence>
<dbReference type="SUPFAM" id="SSF81296">
    <property type="entry name" value="E set domains"/>
    <property type="match status" value="1"/>
</dbReference>
<dbReference type="GO" id="GO:0005576">
    <property type="term" value="C:extracellular region"/>
    <property type="evidence" value="ECO:0007669"/>
    <property type="project" value="InterPro"/>
</dbReference>
<evidence type="ECO:0000313" key="6">
    <source>
        <dbReference type="EMBL" id="GIF08361.1"/>
    </source>
</evidence>
<gene>
    <name evidence="6" type="ORF">Asi03nite_58990</name>
</gene>
<dbReference type="Gene3D" id="2.10.10.20">
    <property type="entry name" value="Carbohydrate-binding module superfamily 5/12"/>
    <property type="match status" value="1"/>
</dbReference>
<dbReference type="InterPro" id="IPR003610">
    <property type="entry name" value="CBM5/12"/>
</dbReference>
<protein>
    <recommendedName>
        <fullName evidence="5">Chitin-binding type-3 domain-containing protein</fullName>
    </recommendedName>
</protein>
<comment type="caution">
    <text evidence="6">The sequence shown here is derived from an EMBL/GenBank/DDBJ whole genome shotgun (WGS) entry which is preliminary data.</text>
</comment>
<dbReference type="GO" id="GO:0004553">
    <property type="term" value="F:hydrolase activity, hydrolyzing O-glycosyl compounds"/>
    <property type="evidence" value="ECO:0007669"/>
    <property type="project" value="InterPro"/>
</dbReference>
<name>A0A919TMI5_9ACTN</name>
<dbReference type="Proteomes" id="UP000629619">
    <property type="component" value="Unassembled WGS sequence"/>
</dbReference>
<sequence length="279" mass="28870">MRRKIAYPLATLGMVGSTLVIASPALAHGYVSSPPSRQAQCAAGKVADCGAIQFEPQSVEAPKGSKQCNGGNAGFSVLNDNSRNWPATSVGTSVKFNWVLTARHRTATWVYYVDGAEVATFDDKNAIPEATVSHTVNLSRFPGKHTVLAVWNIGDTTNAFYSCVDLNIGGGAASAPTSTPTSAPAAKPTTAAPTAPPTTDAPTTDAPTTDAPTTAAPTVTATSSSSSATSAGGSWAAGVSYRSGDVVTYHGASYRCRQSHTSIRSWEPSMFTLALWLPL</sequence>
<dbReference type="EMBL" id="BOMW01000062">
    <property type="protein sequence ID" value="GIF08361.1"/>
    <property type="molecule type" value="Genomic_DNA"/>
</dbReference>
<dbReference type="InterPro" id="IPR051024">
    <property type="entry name" value="GlcNAc_Chitin_IntDeg"/>
</dbReference>
<evidence type="ECO:0000256" key="1">
    <source>
        <dbReference type="ARBA" id="ARBA00022729"/>
    </source>
</evidence>
<keyword evidence="2" id="KW-0378">Hydrolase</keyword>
<dbReference type="PANTHER" id="PTHR34823:SF1">
    <property type="entry name" value="CHITIN-BINDING TYPE-4 DOMAIN-CONTAINING PROTEIN"/>
    <property type="match status" value="1"/>
</dbReference>
<dbReference type="Pfam" id="PF02839">
    <property type="entry name" value="CBM_5_12"/>
    <property type="match status" value="1"/>
</dbReference>
<keyword evidence="1 4" id="KW-0732">Signal</keyword>
<evidence type="ECO:0000259" key="5">
    <source>
        <dbReference type="SMART" id="SM00495"/>
    </source>
</evidence>
<feature type="compositionally biased region" description="Low complexity" evidence="3">
    <location>
        <begin position="173"/>
        <end position="231"/>
    </location>
</feature>
<evidence type="ECO:0000313" key="7">
    <source>
        <dbReference type="Proteomes" id="UP000629619"/>
    </source>
</evidence>
<dbReference type="AlphaFoldDB" id="A0A919TMI5"/>
<dbReference type="SUPFAM" id="SSF51055">
    <property type="entry name" value="Carbohydrate binding domain"/>
    <property type="match status" value="1"/>
</dbReference>
<feature type="signal peptide" evidence="4">
    <location>
        <begin position="1"/>
        <end position="27"/>
    </location>
</feature>
<dbReference type="GO" id="GO:0005975">
    <property type="term" value="P:carbohydrate metabolic process"/>
    <property type="evidence" value="ECO:0007669"/>
    <property type="project" value="InterPro"/>
</dbReference>
<feature type="region of interest" description="Disordered" evidence="3">
    <location>
        <begin position="173"/>
        <end position="234"/>
    </location>
</feature>
<dbReference type="InterPro" id="IPR036573">
    <property type="entry name" value="CBM_sf_5/12"/>
</dbReference>
<dbReference type="SMART" id="SM00495">
    <property type="entry name" value="ChtBD3"/>
    <property type="match status" value="1"/>
</dbReference>
<dbReference type="PANTHER" id="PTHR34823">
    <property type="entry name" value="GLCNAC-BINDING PROTEIN A"/>
    <property type="match status" value="1"/>
</dbReference>
<dbReference type="InterPro" id="IPR014756">
    <property type="entry name" value="Ig_E-set"/>
</dbReference>
<proteinExistence type="predicted"/>
<dbReference type="Pfam" id="PF03067">
    <property type="entry name" value="LPMO_10"/>
    <property type="match status" value="1"/>
</dbReference>
<evidence type="ECO:0000256" key="4">
    <source>
        <dbReference type="SAM" id="SignalP"/>
    </source>
</evidence>
<reference evidence="6" key="1">
    <citation type="submission" date="2021-01" db="EMBL/GenBank/DDBJ databases">
        <title>Whole genome shotgun sequence of Actinoplanes siamensis NBRC 109076.</title>
        <authorList>
            <person name="Komaki H."/>
            <person name="Tamura T."/>
        </authorList>
    </citation>
    <scope>NUCLEOTIDE SEQUENCE</scope>
    <source>
        <strain evidence="6">NBRC 109076</strain>
    </source>
</reference>
<dbReference type="RefSeq" id="WP_203683723.1">
    <property type="nucleotide sequence ID" value="NZ_BOMW01000062.1"/>
</dbReference>
<organism evidence="6 7">
    <name type="scientific">Actinoplanes siamensis</name>
    <dbReference type="NCBI Taxonomy" id="1223317"/>
    <lineage>
        <taxon>Bacteria</taxon>
        <taxon>Bacillati</taxon>
        <taxon>Actinomycetota</taxon>
        <taxon>Actinomycetes</taxon>
        <taxon>Micromonosporales</taxon>
        <taxon>Micromonosporaceae</taxon>
        <taxon>Actinoplanes</taxon>
    </lineage>
</organism>
<feature type="chain" id="PRO_5037678900" description="Chitin-binding type-3 domain-containing protein" evidence="4">
    <location>
        <begin position="28"/>
        <end position="279"/>
    </location>
</feature>